<dbReference type="OrthoDB" id="9814331at2"/>
<dbReference type="SUPFAM" id="SSF53474">
    <property type="entry name" value="alpha/beta-Hydrolases"/>
    <property type="match status" value="1"/>
</dbReference>
<dbReference type="PANTHER" id="PTHR11440">
    <property type="entry name" value="LECITHIN-CHOLESTEROL ACYLTRANSFERASE-RELATED"/>
    <property type="match status" value="1"/>
</dbReference>
<dbReference type="Proteomes" id="UP000054683">
    <property type="component" value="Unassembled WGS sequence"/>
</dbReference>
<name>A0A158FB18_9BURK</name>
<dbReference type="Gene3D" id="3.40.50.1820">
    <property type="entry name" value="alpha/beta hydrolase"/>
    <property type="match status" value="1"/>
</dbReference>
<sequence>MPITERILNAEIADDGSVHYASTTSPSDDSIAVCHMVPDRVIPVIFVPGIMGTNLKSIESRDPVWLIDSSLGVASDWVFAGAATRKTLLDPDLTEVFDGGKIYSGTNQTEEELRRRGWGEVARSSYGKWLVWLEDALNDAAKCKTGPRAQLFETLISDKTGPALLKDEEVELSYMYQMPVHVVGYNWLQSNKASSERLSAKIDEFVAKYSAEGKMCEKVILVTHSMGGLVARYYSEVLPNKGNGKEGQTSAGCREKVLGIVHGVMPATGSATAYKRVKAGTEGIAGYVLGSNSAQITAVFAQAPGALQLLPSTEYGSGWLKIQDGDSTQVLPQSDPYTEIYTKEKNGGHWSTKPSLIHLIQKKSSLRKIGIRLLN</sequence>
<dbReference type="EMBL" id="FCOK02000004">
    <property type="protein sequence ID" value="SAL17018.1"/>
    <property type="molecule type" value="Genomic_DNA"/>
</dbReference>
<dbReference type="InterPro" id="IPR003386">
    <property type="entry name" value="LACT/PDAT_acylTrfase"/>
</dbReference>
<evidence type="ECO:0000313" key="1">
    <source>
        <dbReference type="EMBL" id="SAL17018.1"/>
    </source>
</evidence>
<dbReference type="Pfam" id="PF02450">
    <property type="entry name" value="LCAT"/>
    <property type="match status" value="1"/>
</dbReference>
<dbReference type="AlphaFoldDB" id="A0A158FB18"/>
<reference evidence="1 2" key="1">
    <citation type="submission" date="2016-01" db="EMBL/GenBank/DDBJ databases">
        <authorList>
            <person name="Oliw E.H."/>
        </authorList>
    </citation>
    <scope>NUCLEOTIDE SEQUENCE [LARGE SCALE GENOMIC DNA]</scope>
    <source>
        <strain evidence="1">LMG 27134</strain>
    </source>
</reference>
<dbReference type="InterPro" id="IPR029058">
    <property type="entry name" value="AB_hydrolase_fold"/>
</dbReference>
<accession>A0A158FB18</accession>
<organism evidence="1 2">
    <name type="scientific">Caballeronia udeis</name>
    <dbReference type="NCBI Taxonomy" id="1232866"/>
    <lineage>
        <taxon>Bacteria</taxon>
        <taxon>Pseudomonadati</taxon>
        <taxon>Pseudomonadota</taxon>
        <taxon>Betaproteobacteria</taxon>
        <taxon>Burkholderiales</taxon>
        <taxon>Burkholderiaceae</taxon>
        <taxon>Caballeronia</taxon>
    </lineage>
</organism>
<protein>
    <submittedName>
        <fullName evidence="1">PGAP1-like protein</fullName>
    </submittedName>
</protein>
<dbReference type="GO" id="GO:0008374">
    <property type="term" value="F:O-acyltransferase activity"/>
    <property type="evidence" value="ECO:0007669"/>
    <property type="project" value="InterPro"/>
</dbReference>
<proteinExistence type="predicted"/>
<dbReference type="RefSeq" id="WP_062082581.1">
    <property type="nucleotide sequence ID" value="NZ_FCOK02000004.1"/>
</dbReference>
<gene>
    <name evidence="1" type="ORF">AWB69_00899</name>
</gene>
<dbReference type="GO" id="GO:0006629">
    <property type="term" value="P:lipid metabolic process"/>
    <property type="evidence" value="ECO:0007669"/>
    <property type="project" value="InterPro"/>
</dbReference>
<evidence type="ECO:0000313" key="2">
    <source>
        <dbReference type="Proteomes" id="UP000054683"/>
    </source>
</evidence>